<proteinExistence type="inferred from homology"/>
<dbReference type="InterPro" id="IPR001141">
    <property type="entry name" value="Ribosomal_eL27"/>
</dbReference>
<dbReference type="PANTHER" id="PTHR10497">
    <property type="entry name" value="60S RIBOSOMAL PROTEIN L27"/>
    <property type="match status" value="1"/>
</dbReference>
<comment type="similarity">
    <text evidence="1">Belongs to the eukaryotic ribosomal protein eL27 family.</text>
</comment>
<dbReference type="OrthoDB" id="2365484at2759"/>
<accession>A0A9Q1DZ01</accession>
<dbReference type="InterPro" id="IPR038655">
    <property type="entry name" value="Ribosomal_eL27_sf"/>
</dbReference>
<keyword evidence="3" id="KW-1185">Reference proteome</keyword>
<gene>
    <name evidence="2" type="ORF">COCON_G00032910</name>
</gene>
<sequence>MFLLICEYELRYYCGPKVVKRLPGLEMGKFMKPGILVMVLAGCYAARQAVIVKNIDDGASYPPYNYALVSGID</sequence>
<dbReference type="Gene3D" id="2.30.30.770">
    <property type="match status" value="1"/>
</dbReference>
<dbReference type="GO" id="GO:0006412">
    <property type="term" value="P:translation"/>
    <property type="evidence" value="ECO:0007669"/>
    <property type="project" value="InterPro"/>
</dbReference>
<protein>
    <submittedName>
        <fullName evidence="2">Uncharacterized protein</fullName>
    </submittedName>
</protein>
<evidence type="ECO:0000313" key="2">
    <source>
        <dbReference type="EMBL" id="KAJ8284441.1"/>
    </source>
</evidence>
<name>A0A9Q1DZ01_CONCO</name>
<dbReference type="Proteomes" id="UP001152803">
    <property type="component" value="Unassembled WGS sequence"/>
</dbReference>
<comment type="caution">
    <text evidence="2">The sequence shown here is derived from an EMBL/GenBank/DDBJ whole genome shotgun (WGS) entry which is preliminary data.</text>
</comment>
<dbReference type="AlphaFoldDB" id="A0A9Q1DZ01"/>
<evidence type="ECO:0000256" key="1">
    <source>
        <dbReference type="ARBA" id="ARBA00009124"/>
    </source>
</evidence>
<dbReference type="SUPFAM" id="SSF50104">
    <property type="entry name" value="Translation proteins SH3-like domain"/>
    <property type="match status" value="1"/>
</dbReference>
<dbReference type="InterPro" id="IPR008991">
    <property type="entry name" value="Translation_prot_SH3-like_sf"/>
</dbReference>
<dbReference type="EMBL" id="JAFJMO010000002">
    <property type="protein sequence ID" value="KAJ8284441.1"/>
    <property type="molecule type" value="Genomic_DNA"/>
</dbReference>
<dbReference type="GO" id="GO:0003735">
    <property type="term" value="F:structural constituent of ribosome"/>
    <property type="evidence" value="ECO:0007669"/>
    <property type="project" value="InterPro"/>
</dbReference>
<evidence type="ECO:0000313" key="3">
    <source>
        <dbReference type="Proteomes" id="UP001152803"/>
    </source>
</evidence>
<dbReference type="GO" id="GO:0005840">
    <property type="term" value="C:ribosome"/>
    <property type="evidence" value="ECO:0007669"/>
    <property type="project" value="InterPro"/>
</dbReference>
<reference evidence="2" key="1">
    <citation type="journal article" date="2023" name="Science">
        <title>Genome structures resolve the early diversification of teleost fishes.</title>
        <authorList>
            <person name="Parey E."/>
            <person name="Louis A."/>
            <person name="Montfort J."/>
            <person name="Bouchez O."/>
            <person name="Roques C."/>
            <person name="Iampietro C."/>
            <person name="Lluch J."/>
            <person name="Castinel A."/>
            <person name="Donnadieu C."/>
            <person name="Desvignes T."/>
            <person name="Floi Bucao C."/>
            <person name="Jouanno E."/>
            <person name="Wen M."/>
            <person name="Mejri S."/>
            <person name="Dirks R."/>
            <person name="Jansen H."/>
            <person name="Henkel C."/>
            <person name="Chen W.J."/>
            <person name="Zahm M."/>
            <person name="Cabau C."/>
            <person name="Klopp C."/>
            <person name="Thompson A.W."/>
            <person name="Robinson-Rechavi M."/>
            <person name="Braasch I."/>
            <person name="Lecointre G."/>
            <person name="Bobe J."/>
            <person name="Postlethwait J.H."/>
            <person name="Berthelot C."/>
            <person name="Roest Crollius H."/>
            <person name="Guiguen Y."/>
        </authorList>
    </citation>
    <scope>NUCLEOTIDE SEQUENCE</scope>
    <source>
        <strain evidence="2">Concon-B</strain>
    </source>
</reference>
<organism evidence="2 3">
    <name type="scientific">Conger conger</name>
    <name type="common">Conger eel</name>
    <name type="synonym">Muraena conger</name>
    <dbReference type="NCBI Taxonomy" id="82655"/>
    <lineage>
        <taxon>Eukaryota</taxon>
        <taxon>Metazoa</taxon>
        <taxon>Chordata</taxon>
        <taxon>Craniata</taxon>
        <taxon>Vertebrata</taxon>
        <taxon>Euteleostomi</taxon>
        <taxon>Actinopterygii</taxon>
        <taxon>Neopterygii</taxon>
        <taxon>Teleostei</taxon>
        <taxon>Anguilliformes</taxon>
        <taxon>Congridae</taxon>
        <taxon>Conger</taxon>
    </lineage>
</organism>